<dbReference type="Proteomes" id="UP001559623">
    <property type="component" value="Unassembled WGS sequence"/>
</dbReference>
<reference evidence="4 5" key="1">
    <citation type="submission" date="2023-04" db="EMBL/GenBank/DDBJ databases">
        <title>Genome Sequence of Selenomonas sputigena ATCC 33150.</title>
        <authorList>
            <person name="Miller D.P."/>
            <person name="Anvari S."/>
            <person name="Polson S.W."/>
            <person name="Macdonald M."/>
            <person name="Mcdowell J.V."/>
        </authorList>
    </citation>
    <scope>NUCLEOTIDE SEQUENCE [LARGE SCALE GENOMIC DNA]</scope>
    <source>
        <strain evidence="4 5">ATCC 33150</strain>
    </source>
</reference>
<dbReference type="Pfam" id="PF05580">
    <property type="entry name" value="Peptidase_S55"/>
    <property type="match status" value="1"/>
</dbReference>
<comment type="caution">
    <text evidence="4">The sequence shown here is derived from an EMBL/GenBank/DDBJ whole genome shotgun (WGS) entry which is preliminary data.</text>
</comment>
<feature type="signal peptide" evidence="2">
    <location>
        <begin position="1"/>
        <end position="46"/>
    </location>
</feature>
<dbReference type="PROSITE" id="PS51494">
    <property type="entry name" value="SPOIVB"/>
    <property type="match status" value="1"/>
</dbReference>
<dbReference type="SUPFAM" id="SSF50494">
    <property type="entry name" value="Trypsin-like serine proteases"/>
    <property type="match status" value="1"/>
</dbReference>
<evidence type="ECO:0000256" key="2">
    <source>
        <dbReference type="SAM" id="SignalP"/>
    </source>
</evidence>
<feature type="compositionally biased region" description="Basic and acidic residues" evidence="1">
    <location>
        <begin position="184"/>
        <end position="197"/>
    </location>
</feature>
<dbReference type="EMBL" id="JARVLH010000002">
    <property type="protein sequence ID" value="MEX5284750.1"/>
    <property type="molecule type" value="Genomic_DNA"/>
</dbReference>
<dbReference type="InterPro" id="IPR009003">
    <property type="entry name" value="Peptidase_S1_PA"/>
</dbReference>
<sequence>MATAWTFVRVVSFGIAINEVMYLRKFKKRMLSLCLSLSLSASMAAASLPPTLPLSDVYPGMEGTAYTVVDDSGDIVPFHVDIVGTYDEGSSTSRIMARASGPVVEQTGGTLQGMSGSPIYVDGALVGALSAGLKGMSLYTFFITPIDEMLRIWDMPDPKNAMRPKQVQIAKADKPETAEEEAAPEAKEKSAVKKAVQDDGPLLKLKNPSPKPEKKKEKKPSAGKKEEGGKDAAKREEKPSQEAEKPVGSDAGKPAEAAGTGASASRLAKEEEPAGKAERKEKTALFLAGFGRNGTSYMQEKLAGLGVKTGDLPAFGIPNPGTHVVYDGSLEPGSAVGVAVVYGDFSVGATGTVTAVDGNRVLAFGHPFLHKGNVNYFLTDAKVIGTISGPTDGMKIATIGNIIGRVNQDREAGVGGLIGSFPSTVPMRVRVHDASLGANKRFAVQIAYDEDFLPVLTSGIAYAAIGKTSDTVGEGTANVKFTIHSDAGEDGKIERSNMYYNASDVGKTSVAELAQLMTLLCQNTDKETDVTSIDVDVEMENTRKTASLISAVPDKPSAKPGETIHFRTTIKPFRKENEVISIPFRVPERQDPGVLRLDLRGGGLVPVTASLLQNALGIDTSVEEDKTQTTAEKVGQFLEMGRNNEIIIGPALAPPAAEEKGEKRPKGAKTVPLRAPEKKVDLLGQKAKRRGNPLETKFETGYIIDNVIHTSLLVEARDK</sequence>
<gene>
    <name evidence="4" type="ORF">QCO44_03715</name>
</gene>
<protein>
    <submittedName>
        <fullName evidence="4">SpoIVB peptidase S55 domain-containing protein</fullName>
    </submittedName>
</protein>
<evidence type="ECO:0000313" key="4">
    <source>
        <dbReference type="EMBL" id="MEX5284750.1"/>
    </source>
</evidence>
<keyword evidence="5" id="KW-1185">Reference proteome</keyword>
<feature type="chain" id="PRO_5045217936" evidence="2">
    <location>
        <begin position="47"/>
        <end position="719"/>
    </location>
</feature>
<evidence type="ECO:0000313" key="5">
    <source>
        <dbReference type="Proteomes" id="UP001559623"/>
    </source>
</evidence>
<feature type="domain" description="Peptidase S55" evidence="3">
    <location>
        <begin position="1"/>
        <end position="165"/>
    </location>
</feature>
<feature type="compositionally biased region" description="Basic and acidic residues" evidence="1">
    <location>
        <begin position="267"/>
        <end position="280"/>
    </location>
</feature>
<feature type="region of interest" description="Disordered" evidence="1">
    <location>
        <begin position="163"/>
        <end position="280"/>
    </location>
</feature>
<accession>A0ABV3X3H8</accession>
<feature type="compositionally biased region" description="Basic and acidic residues" evidence="1">
    <location>
        <begin position="211"/>
        <end position="247"/>
    </location>
</feature>
<evidence type="ECO:0000259" key="3">
    <source>
        <dbReference type="PROSITE" id="PS51494"/>
    </source>
</evidence>
<dbReference type="InterPro" id="IPR008763">
    <property type="entry name" value="Peptidase_S55"/>
</dbReference>
<keyword evidence="2" id="KW-0732">Signal</keyword>
<evidence type="ECO:0000256" key="1">
    <source>
        <dbReference type="SAM" id="MobiDB-lite"/>
    </source>
</evidence>
<dbReference type="RefSeq" id="WP_368846474.1">
    <property type="nucleotide sequence ID" value="NZ_CP194411.1"/>
</dbReference>
<proteinExistence type="predicted"/>
<name>A0ABV3X3H8_9FIRM</name>
<organism evidence="4 5">
    <name type="scientific">Selenomonas sputigena</name>
    <dbReference type="NCBI Taxonomy" id="69823"/>
    <lineage>
        <taxon>Bacteria</taxon>
        <taxon>Bacillati</taxon>
        <taxon>Bacillota</taxon>
        <taxon>Negativicutes</taxon>
        <taxon>Selenomonadales</taxon>
        <taxon>Selenomonadaceae</taxon>
        <taxon>Selenomonas</taxon>
    </lineage>
</organism>